<evidence type="ECO:0000256" key="4">
    <source>
        <dbReference type="ARBA" id="ARBA00022989"/>
    </source>
</evidence>
<dbReference type="GO" id="GO:0004930">
    <property type="term" value="F:G protein-coupled receptor activity"/>
    <property type="evidence" value="ECO:0007669"/>
    <property type="project" value="UniProtKB-KW"/>
</dbReference>
<dbReference type="PANTHER" id="PTHR24246:SF27">
    <property type="entry name" value="ADENOSINE RECEPTOR, ISOFORM A"/>
    <property type="match status" value="1"/>
</dbReference>
<dbReference type="Pfam" id="PF00001">
    <property type="entry name" value="7tm_1"/>
    <property type="match status" value="1"/>
</dbReference>
<comment type="caution">
    <text evidence="12">The sequence shown here is derived from an EMBL/GenBank/DDBJ whole genome shotgun (WGS) entry which is preliminary data.</text>
</comment>
<feature type="transmembrane region" description="Helical" evidence="10">
    <location>
        <begin position="29"/>
        <end position="54"/>
    </location>
</feature>
<evidence type="ECO:0000313" key="13">
    <source>
        <dbReference type="Proteomes" id="UP001249851"/>
    </source>
</evidence>
<keyword evidence="2" id="KW-1003">Cell membrane</keyword>
<organism evidence="12 13">
    <name type="scientific">Acropora cervicornis</name>
    <name type="common">Staghorn coral</name>
    <dbReference type="NCBI Taxonomy" id="6130"/>
    <lineage>
        <taxon>Eukaryota</taxon>
        <taxon>Metazoa</taxon>
        <taxon>Cnidaria</taxon>
        <taxon>Anthozoa</taxon>
        <taxon>Hexacorallia</taxon>
        <taxon>Scleractinia</taxon>
        <taxon>Astrocoeniina</taxon>
        <taxon>Acroporidae</taxon>
        <taxon>Acropora</taxon>
    </lineage>
</organism>
<keyword evidence="7 12" id="KW-0675">Receptor</keyword>
<keyword evidence="6 10" id="KW-0472">Membrane</keyword>
<feature type="transmembrane region" description="Helical" evidence="10">
    <location>
        <begin position="270"/>
        <end position="291"/>
    </location>
</feature>
<keyword evidence="8" id="KW-0325">Glycoprotein</keyword>
<evidence type="ECO:0000256" key="8">
    <source>
        <dbReference type="ARBA" id="ARBA00023180"/>
    </source>
</evidence>
<gene>
    <name evidence="12" type="ORF">P5673_003388</name>
</gene>
<dbReference type="Gene3D" id="1.20.1070.10">
    <property type="entry name" value="Rhodopsin 7-helix transmembrane proteins"/>
    <property type="match status" value="1"/>
</dbReference>
<evidence type="ECO:0000256" key="1">
    <source>
        <dbReference type="ARBA" id="ARBA00004651"/>
    </source>
</evidence>
<dbReference type="PRINTS" id="PR00237">
    <property type="entry name" value="GPCRRHODOPSN"/>
</dbReference>
<evidence type="ECO:0000256" key="2">
    <source>
        <dbReference type="ARBA" id="ARBA00022475"/>
    </source>
</evidence>
<keyword evidence="13" id="KW-1185">Reference proteome</keyword>
<dbReference type="AlphaFoldDB" id="A0AAD9VFG9"/>
<dbReference type="PROSITE" id="PS50262">
    <property type="entry name" value="G_PROTEIN_RECEP_F1_2"/>
    <property type="match status" value="1"/>
</dbReference>
<evidence type="ECO:0000256" key="6">
    <source>
        <dbReference type="ARBA" id="ARBA00023136"/>
    </source>
</evidence>
<reference evidence="12" key="2">
    <citation type="journal article" date="2023" name="Science">
        <title>Genomic signatures of disease resistance in endangered staghorn corals.</title>
        <authorList>
            <person name="Vollmer S.V."/>
            <person name="Selwyn J.D."/>
            <person name="Despard B.A."/>
            <person name="Roesel C.L."/>
        </authorList>
    </citation>
    <scope>NUCLEOTIDE SEQUENCE</scope>
    <source>
        <strain evidence="12">K2</strain>
    </source>
</reference>
<name>A0AAD9VFG9_ACRCE</name>
<proteinExistence type="predicted"/>
<dbReference type="GO" id="GO:0005886">
    <property type="term" value="C:plasma membrane"/>
    <property type="evidence" value="ECO:0007669"/>
    <property type="project" value="UniProtKB-SubCell"/>
</dbReference>
<evidence type="ECO:0000256" key="10">
    <source>
        <dbReference type="SAM" id="Phobius"/>
    </source>
</evidence>
<feature type="transmembrane region" description="Helical" evidence="10">
    <location>
        <begin position="106"/>
        <end position="128"/>
    </location>
</feature>
<evidence type="ECO:0000313" key="12">
    <source>
        <dbReference type="EMBL" id="KAK2571970.1"/>
    </source>
</evidence>
<accession>A0AAD9VFG9</accession>
<feature type="transmembrane region" description="Helical" evidence="10">
    <location>
        <begin position="66"/>
        <end position="86"/>
    </location>
</feature>
<dbReference type="InterPro" id="IPR017452">
    <property type="entry name" value="GPCR_Rhodpsn_7TM"/>
</dbReference>
<keyword evidence="3 10" id="KW-0812">Transmembrane</keyword>
<evidence type="ECO:0000259" key="11">
    <source>
        <dbReference type="PROSITE" id="PS50262"/>
    </source>
</evidence>
<evidence type="ECO:0000256" key="3">
    <source>
        <dbReference type="ARBA" id="ARBA00022692"/>
    </source>
</evidence>
<feature type="transmembrane region" description="Helical" evidence="10">
    <location>
        <begin position="238"/>
        <end position="258"/>
    </location>
</feature>
<feature type="transmembrane region" description="Helical" evidence="10">
    <location>
        <begin position="149"/>
        <end position="170"/>
    </location>
</feature>
<dbReference type="InterPro" id="IPR000276">
    <property type="entry name" value="GPCR_Rhodpsn"/>
</dbReference>
<evidence type="ECO:0000256" key="7">
    <source>
        <dbReference type="ARBA" id="ARBA00023170"/>
    </source>
</evidence>
<keyword evidence="9" id="KW-0807">Transducer</keyword>
<evidence type="ECO:0000256" key="5">
    <source>
        <dbReference type="ARBA" id="ARBA00023040"/>
    </source>
</evidence>
<sequence length="334" mass="38111">MNSTSQPSVSCYYLDRFRAFHVKPLSTHYIVNVSLNGLLALAATLGNAVILHALRKSNALRPPSRALLYSLAASDLLVGLLVQPFYMVYETAQLIDHRELYCVTGIGFHLSANVFSAVSFLTITAIAIDRLLAVQLGSAYQTRVTLRRVIIVIIAIWLLTSVWVFTWITNIDAYELFNIIAVNVSLLVCSCSYSWLWFKLRKLQKAMDRYKSAETPSPSRATSSRRFDANKRSVKNMFYVYFLLLICYVPYLTMFYVIHTTQRTATKFVVLSYSITLVFANSALNPFLYCWRIKEIRKEVIATLKKIICPSCMVVRLRGLKYKIIFQSSVQVEL</sequence>
<dbReference type="SUPFAM" id="SSF81321">
    <property type="entry name" value="Family A G protein-coupled receptor-like"/>
    <property type="match status" value="1"/>
</dbReference>
<reference evidence="12" key="1">
    <citation type="journal article" date="2023" name="G3 (Bethesda)">
        <title>Whole genome assembly and annotation of the endangered Caribbean coral Acropora cervicornis.</title>
        <authorList>
            <person name="Selwyn J.D."/>
            <person name="Vollmer S.V."/>
        </authorList>
    </citation>
    <scope>NUCLEOTIDE SEQUENCE</scope>
    <source>
        <strain evidence="12">K2</strain>
    </source>
</reference>
<keyword evidence="4 10" id="KW-1133">Transmembrane helix</keyword>
<keyword evidence="5" id="KW-0297">G-protein coupled receptor</keyword>
<feature type="domain" description="G-protein coupled receptors family 1 profile" evidence="11">
    <location>
        <begin position="46"/>
        <end position="289"/>
    </location>
</feature>
<dbReference type="PANTHER" id="PTHR24246">
    <property type="entry name" value="OLFACTORY RECEPTOR AND ADENOSINE RECEPTOR"/>
    <property type="match status" value="1"/>
</dbReference>
<dbReference type="CDD" id="cd00637">
    <property type="entry name" value="7tm_classA_rhodopsin-like"/>
    <property type="match status" value="1"/>
</dbReference>
<protein>
    <submittedName>
        <fullName evidence="12">Histamine H2 receptor</fullName>
    </submittedName>
</protein>
<dbReference type="Proteomes" id="UP001249851">
    <property type="component" value="Unassembled WGS sequence"/>
</dbReference>
<feature type="transmembrane region" description="Helical" evidence="10">
    <location>
        <begin position="176"/>
        <end position="198"/>
    </location>
</feature>
<dbReference type="EMBL" id="JARQWQ010000005">
    <property type="protein sequence ID" value="KAK2571970.1"/>
    <property type="molecule type" value="Genomic_DNA"/>
</dbReference>
<evidence type="ECO:0000256" key="9">
    <source>
        <dbReference type="ARBA" id="ARBA00023224"/>
    </source>
</evidence>
<comment type="subcellular location">
    <subcellularLocation>
        <location evidence="1">Cell membrane</location>
        <topology evidence="1">Multi-pass membrane protein</topology>
    </subcellularLocation>
</comment>